<dbReference type="PANTHER" id="PTHR43174:SF2">
    <property type="entry name" value="UDP-N-ACETYLGLUCOSAMINE 2-EPIMERASE"/>
    <property type="match status" value="1"/>
</dbReference>
<dbReference type="SUPFAM" id="SSF53756">
    <property type="entry name" value="UDP-Glycosyltransferase/glycogen phosphorylase"/>
    <property type="match status" value="1"/>
</dbReference>
<dbReference type="FunFam" id="3.40.50.2000:FF:000043">
    <property type="entry name" value="UDP-N-acetylglucosamine 2-epimerase"/>
    <property type="match status" value="1"/>
</dbReference>
<evidence type="ECO:0000256" key="5">
    <source>
        <dbReference type="ARBA" id="ARBA00074883"/>
    </source>
</evidence>
<comment type="catalytic activity">
    <reaction evidence="2">
        <text>UDP-N-acetyl-alpha-D-glucosamine = UDP-N-acetyl-alpha-D-mannosamine</text>
        <dbReference type="Rhea" id="RHEA:17213"/>
        <dbReference type="ChEBI" id="CHEBI:57705"/>
        <dbReference type="ChEBI" id="CHEBI:68623"/>
        <dbReference type="EC" id="5.1.3.14"/>
    </reaction>
</comment>
<gene>
    <name evidence="8" type="ORF">F946_02924</name>
</gene>
<dbReference type="RefSeq" id="WP_004983861.1">
    <property type="nucleotide sequence ID" value="NZ_KB849707.1"/>
</dbReference>
<dbReference type="InterPro" id="IPR029767">
    <property type="entry name" value="WecB-like"/>
</dbReference>
<evidence type="ECO:0000313" key="9">
    <source>
        <dbReference type="Proteomes" id="UP000018444"/>
    </source>
</evidence>
<sequence length="376" mass="41871">MKRVLLVFGTRPEAIKMAPLVLKLKENNKDFETKVCVTGQHRQMLDQVLSLFQLTPDYDLNLMKPGQTLSDVTTGVLKGLEQVFGEWLPDVVLVHGDTATTFAASLAAYYHKIKVGHVEAGLRTGDLYSPWPEEANRQLTGVLANYHFAPTQSSYENLVKENVSPEDIIVTGNTVIDALLQVKQKVEQDPTLVTQFQQEFSFLDADKKLILVTGHRRENFGQGFLNICKALANLAKKHTDIQIVYPVHLNPNVQQPVNELLAGIANIHLIAPQDYLPFVYLMNRSYLILTDSGGIQEEAPSLGKPVLVMRDTTERPEAVEAGTVRLVGTDVNTIERSVIELLEQPDLYGEMAEAHNPYGNGTACQQIIDFLKIKLV</sequence>
<reference evidence="8 9" key="1">
    <citation type="submission" date="2013-02" db="EMBL/GenBank/DDBJ databases">
        <title>The Genome Sequence of Acinetobacter johnsonii ANC 3681.</title>
        <authorList>
            <consortium name="The Broad Institute Genome Sequencing Platform"/>
            <consortium name="The Broad Institute Genome Sequencing Center for Infectious Disease"/>
            <person name="Cerqueira G."/>
            <person name="Feldgarden M."/>
            <person name="Courvalin P."/>
            <person name="Perichon B."/>
            <person name="Grillot-Courvalin C."/>
            <person name="Clermont D."/>
            <person name="Rocha E."/>
            <person name="Yoon E.-J."/>
            <person name="Nemec A."/>
            <person name="Walker B."/>
            <person name="Young S.K."/>
            <person name="Zeng Q."/>
            <person name="Gargeya S."/>
            <person name="Fitzgerald M."/>
            <person name="Haas B."/>
            <person name="Abouelleil A."/>
            <person name="Alvarado L."/>
            <person name="Arachchi H.M."/>
            <person name="Berlin A.M."/>
            <person name="Chapman S.B."/>
            <person name="Dewar J."/>
            <person name="Goldberg J."/>
            <person name="Griggs A."/>
            <person name="Gujja S."/>
            <person name="Hansen M."/>
            <person name="Howarth C."/>
            <person name="Imamovic A."/>
            <person name="Larimer J."/>
            <person name="McCowan C."/>
            <person name="Murphy C."/>
            <person name="Neiman D."/>
            <person name="Pearson M."/>
            <person name="Priest M."/>
            <person name="Roberts A."/>
            <person name="Saif S."/>
            <person name="Shea T."/>
            <person name="Sisk P."/>
            <person name="Sykes S."/>
            <person name="Wortman J."/>
            <person name="Nusbaum C."/>
            <person name="Birren B."/>
        </authorList>
    </citation>
    <scope>NUCLEOTIDE SEQUENCE [LARGE SCALE GENOMIC DNA]</scope>
    <source>
        <strain evidence="8 9">ANC 3681</strain>
    </source>
</reference>
<evidence type="ECO:0000256" key="4">
    <source>
        <dbReference type="ARBA" id="ARBA00038858"/>
    </source>
</evidence>
<name>N9CT43_ACIJO</name>
<dbReference type="GO" id="GO:0008761">
    <property type="term" value="F:UDP-N-acetylglucosamine 2-epimerase activity"/>
    <property type="evidence" value="ECO:0007669"/>
    <property type="project" value="UniProtKB-EC"/>
</dbReference>
<evidence type="ECO:0000256" key="6">
    <source>
        <dbReference type="RuleBase" id="RU003513"/>
    </source>
</evidence>
<keyword evidence="1 6" id="KW-0413">Isomerase</keyword>
<dbReference type="InterPro" id="IPR003331">
    <property type="entry name" value="UDP_GlcNAc_Epimerase_2_dom"/>
</dbReference>
<dbReference type="EMBL" id="APPZ01000009">
    <property type="protein sequence ID" value="ENV71565.1"/>
    <property type="molecule type" value="Genomic_DNA"/>
</dbReference>
<feature type="domain" description="UDP-N-acetylglucosamine 2-epimerase" evidence="7">
    <location>
        <begin position="26"/>
        <end position="372"/>
    </location>
</feature>
<dbReference type="Gene3D" id="3.40.50.2000">
    <property type="entry name" value="Glycogen Phosphorylase B"/>
    <property type="match status" value="2"/>
</dbReference>
<evidence type="ECO:0000256" key="2">
    <source>
        <dbReference type="ARBA" id="ARBA00036080"/>
    </source>
</evidence>
<evidence type="ECO:0000256" key="1">
    <source>
        <dbReference type="ARBA" id="ARBA00023235"/>
    </source>
</evidence>
<evidence type="ECO:0000313" key="8">
    <source>
        <dbReference type="EMBL" id="ENV71565.1"/>
    </source>
</evidence>
<organism evidence="8 9">
    <name type="scientific">Acinetobacter johnsonii ANC 3681</name>
    <dbReference type="NCBI Taxonomy" id="1217662"/>
    <lineage>
        <taxon>Bacteria</taxon>
        <taxon>Pseudomonadati</taxon>
        <taxon>Pseudomonadota</taxon>
        <taxon>Gammaproteobacteria</taxon>
        <taxon>Moraxellales</taxon>
        <taxon>Moraxellaceae</taxon>
        <taxon>Acinetobacter</taxon>
    </lineage>
</organism>
<comment type="caution">
    <text evidence="8">The sequence shown here is derived from an EMBL/GenBank/DDBJ whole genome shotgun (WGS) entry which is preliminary data.</text>
</comment>
<dbReference type="NCBIfam" id="TIGR00236">
    <property type="entry name" value="wecB"/>
    <property type="match status" value="1"/>
</dbReference>
<dbReference type="Proteomes" id="UP000018444">
    <property type="component" value="Unassembled WGS sequence"/>
</dbReference>
<protein>
    <recommendedName>
        <fullName evidence="5">UDP-N-acetylglucosamine 2-epimerase</fullName>
        <ecNumber evidence="4">5.1.3.14</ecNumber>
    </recommendedName>
</protein>
<dbReference type="HOGENOM" id="CLU_041674_1_0_6"/>
<evidence type="ECO:0000259" key="7">
    <source>
        <dbReference type="Pfam" id="PF02350"/>
    </source>
</evidence>
<dbReference type="Pfam" id="PF02350">
    <property type="entry name" value="Epimerase_2"/>
    <property type="match status" value="1"/>
</dbReference>
<proteinExistence type="inferred from homology"/>
<dbReference type="EC" id="5.1.3.14" evidence="4"/>
<accession>N9CT43</accession>
<dbReference type="GeneID" id="56340070"/>
<dbReference type="PATRIC" id="fig|1217662.4.peg.2830"/>
<dbReference type="PANTHER" id="PTHR43174">
    <property type="entry name" value="UDP-N-ACETYLGLUCOSAMINE 2-EPIMERASE"/>
    <property type="match status" value="1"/>
</dbReference>
<dbReference type="AlphaFoldDB" id="N9CT43"/>
<evidence type="ECO:0000256" key="3">
    <source>
        <dbReference type="ARBA" id="ARBA00038209"/>
    </source>
</evidence>
<dbReference type="CDD" id="cd03786">
    <property type="entry name" value="GTB_UDP-GlcNAc_2-Epimerase"/>
    <property type="match status" value="1"/>
</dbReference>
<comment type="similarity">
    <text evidence="3 6">Belongs to the UDP-N-acetylglucosamine 2-epimerase family.</text>
</comment>